<evidence type="ECO:0000313" key="10">
    <source>
        <dbReference type="EMBL" id="VAX04404.1"/>
    </source>
</evidence>
<feature type="domain" description="Flagellar hook-associated protein 1 D2-like" evidence="8">
    <location>
        <begin position="342"/>
        <end position="423"/>
    </location>
</feature>
<dbReference type="PRINTS" id="PR01005">
    <property type="entry name" value="FLGHOOKAP1"/>
</dbReference>
<dbReference type="Pfam" id="PF00460">
    <property type="entry name" value="Flg_bb_rod"/>
    <property type="match status" value="1"/>
</dbReference>
<feature type="domain" description="Flagellar basal-body/hook protein C-terminal" evidence="7">
    <location>
        <begin position="514"/>
        <end position="552"/>
    </location>
</feature>
<organism evidence="10">
    <name type="scientific">hydrothermal vent metagenome</name>
    <dbReference type="NCBI Taxonomy" id="652676"/>
    <lineage>
        <taxon>unclassified sequences</taxon>
        <taxon>metagenomes</taxon>
        <taxon>ecological metagenomes</taxon>
    </lineage>
</organism>
<keyword evidence="4" id="KW-0964">Secreted</keyword>
<evidence type="ECO:0000259" key="9">
    <source>
        <dbReference type="Pfam" id="PF22638"/>
    </source>
</evidence>
<keyword evidence="5" id="KW-0975">Bacterial flagellum</keyword>
<dbReference type="GO" id="GO:0044780">
    <property type="term" value="P:bacterial-type flagellum assembly"/>
    <property type="evidence" value="ECO:0007669"/>
    <property type="project" value="InterPro"/>
</dbReference>
<dbReference type="GO" id="GO:0009424">
    <property type="term" value="C:bacterial-type flagellum hook"/>
    <property type="evidence" value="ECO:0007669"/>
    <property type="project" value="InterPro"/>
</dbReference>
<dbReference type="EMBL" id="UOFV01000469">
    <property type="protein sequence ID" value="VAX04404.1"/>
    <property type="molecule type" value="Genomic_DNA"/>
</dbReference>
<gene>
    <name evidence="10" type="ORF">MNBD_GAMMA19-1249</name>
</gene>
<reference evidence="10" key="1">
    <citation type="submission" date="2018-06" db="EMBL/GenBank/DDBJ databases">
        <authorList>
            <person name="Zhirakovskaya E."/>
        </authorList>
    </citation>
    <scope>NUCLEOTIDE SEQUENCE</scope>
</reference>
<dbReference type="GO" id="GO:0005198">
    <property type="term" value="F:structural molecule activity"/>
    <property type="evidence" value="ECO:0007669"/>
    <property type="project" value="InterPro"/>
</dbReference>
<evidence type="ECO:0000256" key="3">
    <source>
        <dbReference type="ARBA" id="ARBA00009677"/>
    </source>
</evidence>
<evidence type="ECO:0000259" key="8">
    <source>
        <dbReference type="Pfam" id="PF21158"/>
    </source>
</evidence>
<evidence type="ECO:0000256" key="4">
    <source>
        <dbReference type="ARBA" id="ARBA00022525"/>
    </source>
</evidence>
<dbReference type="Pfam" id="PF22638">
    <property type="entry name" value="FlgK_D1"/>
    <property type="match status" value="1"/>
</dbReference>
<dbReference type="GO" id="GO:0005576">
    <property type="term" value="C:extracellular region"/>
    <property type="evidence" value="ECO:0007669"/>
    <property type="project" value="UniProtKB-SubCell"/>
</dbReference>
<dbReference type="Pfam" id="PF21158">
    <property type="entry name" value="flgK_1st_1"/>
    <property type="match status" value="1"/>
</dbReference>
<dbReference type="InterPro" id="IPR002371">
    <property type="entry name" value="FlgK"/>
</dbReference>
<keyword evidence="10" id="KW-0282">Flagellum</keyword>
<evidence type="ECO:0000256" key="1">
    <source>
        <dbReference type="ARBA" id="ARBA00004365"/>
    </source>
</evidence>
<protein>
    <submittedName>
        <fullName evidence="10">Flagellar hook-associated protein FlgK</fullName>
    </submittedName>
</protein>
<evidence type="ECO:0000259" key="6">
    <source>
        <dbReference type="Pfam" id="PF00460"/>
    </source>
</evidence>
<evidence type="ECO:0000259" key="7">
    <source>
        <dbReference type="Pfam" id="PF06429"/>
    </source>
</evidence>
<dbReference type="PANTHER" id="PTHR30033">
    <property type="entry name" value="FLAGELLAR HOOK-ASSOCIATED PROTEIN 1"/>
    <property type="match status" value="1"/>
</dbReference>
<evidence type="ECO:0000256" key="2">
    <source>
        <dbReference type="ARBA" id="ARBA00004613"/>
    </source>
</evidence>
<dbReference type="PANTHER" id="PTHR30033:SF1">
    <property type="entry name" value="FLAGELLAR HOOK-ASSOCIATED PROTEIN 1"/>
    <property type="match status" value="1"/>
</dbReference>
<dbReference type="PROSITE" id="PS00588">
    <property type="entry name" value="FLAGELLA_BB_ROD"/>
    <property type="match status" value="1"/>
</dbReference>
<dbReference type="InterPro" id="IPR010930">
    <property type="entry name" value="Flg_bb/hook_C_dom"/>
</dbReference>
<dbReference type="InterPro" id="IPR053927">
    <property type="entry name" value="FlgK_helical"/>
</dbReference>
<dbReference type="Pfam" id="PF06429">
    <property type="entry name" value="Flg_bbr_C"/>
    <property type="match status" value="1"/>
</dbReference>
<keyword evidence="10" id="KW-0969">Cilium</keyword>
<dbReference type="SUPFAM" id="SSF64518">
    <property type="entry name" value="Phase 1 flagellin"/>
    <property type="match status" value="1"/>
</dbReference>
<dbReference type="InterPro" id="IPR049119">
    <property type="entry name" value="FlgK_D2-like"/>
</dbReference>
<feature type="domain" description="Flagellar hook-associated protein FlgK helical" evidence="9">
    <location>
        <begin position="96"/>
        <end position="329"/>
    </location>
</feature>
<dbReference type="AlphaFoldDB" id="A0A3B1AX51"/>
<dbReference type="InterPro" id="IPR001444">
    <property type="entry name" value="Flag_bb_rod_N"/>
</dbReference>
<sequence>MANTGNMLSTAVSGLQAFQRNLVTIGNNISNVNTEGYSRQSVELSARAPNAASGGFIGTGVDVTAIRRVYDQFLVDQVVSRNSAFNQLDTLQTMASSIDELLANDDVGLNPAVQKFFNALQDVANNPTSIPARQVLISEAATLSERFQSFDQRFENLNDSVNNQLIVTTAEVSSIASSIAELNKNIVLQRSLAGGQPPNSLLDQRDRLVNQLSELVSVNTNETSDGSLSVFIGNGQTLVLGGEARTLSTTPNEFDLSRLDVSFESGTASFSINGQLNGGKIGGLLAFRENVLDPVQDSMGRIAIGLASSINVQHQLGDDINGNPGGLFFNDIISTSPEVLASTGNNPASGTVSVAINDSNLIQASEYRLNYDGATFSLTRLSDNTVVDSGFTVTDFPRTVASDGISLNLAGAVSAGDSFLIRPVRNGAGDIGVSLTSAAEFAGAASGNALGDNSNALALAGLQAQKLLGGSTESFQSAYAKLVSEVGVGTREAKVNANAQRALLDRAVESQQAVSGVNLDEEAANLLKFQQAYQAAAQVIRISDDIFQTLISVTGR</sequence>
<comment type="similarity">
    <text evidence="3">Belongs to the flagella basal body rod proteins family.</text>
</comment>
<dbReference type="NCBIfam" id="TIGR02492">
    <property type="entry name" value="flgK_ends"/>
    <property type="match status" value="1"/>
</dbReference>
<name>A0A3B1AX51_9ZZZZ</name>
<dbReference type="InterPro" id="IPR019776">
    <property type="entry name" value="Flagellar_basal_body_rod_CS"/>
</dbReference>
<evidence type="ECO:0000256" key="5">
    <source>
        <dbReference type="ARBA" id="ARBA00023143"/>
    </source>
</evidence>
<keyword evidence="10" id="KW-0966">Cell projection</keyword>
<feature type="domain" description="Flagellar basal body rod protein N-terminal" evidence="6">
    <location>
        <begin position="8"/>
        <end position="37"/>
    </location>
</feature>
<proteinExistence type="inferred from homology"/>
<accession>A0A3B1AX51</accession>
<comment type="subcellular location">
    <subcellularLocation>
        <location evidence="1">Bacterial flagellum</location>
    </subcellularLocation>
    <subcellularLocation>
        <location evidence="2">Secreted</location>
    </subcellularLocation>
</comment>